<protein>
    <recommendedName>
        <fullName evidence="5">HTH lysR-type domain-containing protein</fullName>
    </recommendedName>
</protein>
<organism evidence="6 7">
    <name type="scientific">Pacificitalea manganoxidans</name>
    <dbReference type="NCBI Taxonomy" id="1411902"/>
    <lineage>
        <taxon>Bacteria</taxon>
        <taxon>Pseudomonadati</taxon>
        <taxon>Pseudomonadota</taxon>
        <taxon>Alphaproteobacteria</taxon>
        <taxon>Rhodobacterales</taxon>
        <taxon>Paracoccaceae</taxon>
        <taxon>Pacificitalea</taxon>
    </lineage>
</organism>
<dbReference type="InterPro" id="IPR036390">
    <property type="entry name" value="WH_DNA-bd_sf"/>
</dbReference>
<comment type="similarity">
    <text evidence="1">Belongs to the LysR transcriptional regulatory family.</text>
</comment>
<dbReference type="RefSeq" id="WP_097374611.1">
    <property type="nucleotide sequence ID" value="NZ_CP021409.1"/>
</dbReference>
<dbReference type="GO" id="GO:0010628">
    <property type="term" value="P:positive regulation of gene expression"/>
    <property type="evidence" value="ECO:0007669"/>
    <property type="project" value="TreeGrafter"/>
</dbReference>
<dbReference type="AlphaFoldDB" id="A0A291M5A2"/>
<dbReference type="GO" id="GO:0003700">
    <property type="term" value="F:DNA-binding transcription factor activity"/>
    <property type="evidence" value="ECO:0007669"/>
    <property type="project" value="InterPro"/>
</dbReference>
<evidence type="ECO:0000313" key="7">
    <source>
        <dbReference type="Proteomes" id="UP000219050"/>
    </source>
</evidence>
<keyword evidence="4" id="KW-0804">Transcription</keyword>
<keyword evidence="6" id="KW-0614">Plasmid</keyword>
<name>A0A291M5A2_9RHOB</name>
<feature type="domain" description="HTH lysR-type" evidence="5">
    <location>
        <begin position="1"/>
        <end position="58"/>
    </location>
</feature>
<dbReference type="PROSITE" id="PS50931">
    <property type="entry name" value="HTH_LYSR"/>
    <property type="match status" value="1"/>
</dbReference>
<evidence type="ECO:0000313" key="6">
    <source>
        <dbReference type="EMBL" id="ATI44017.1"/>
    </source>
</evidence>
<dbReference type="Pfam" id="PF00126">
    <property type="entry name" value="HTH_1"/>
    <property type="match status" value="1"/>
</dbReference>
<dbReference type="InterPro" id="IPR000847">
    <property type="entry name" value="LysR_HTH_N"/>
</dbReference>
<dbReference type="Gene3D" id="1.10.10.10">
    <property type="entry name" value="Winged helix-like DNA-binding domain superfamily/Winged helix DNA-binding domain"/>
    <property type="match status" value="1"/>
</dbReference>
<dbReference type="InterPro" id="IPR036388">
    <property type="entry name" value="WH-like_DNA-bd_sf"/>
</dbReference>
<keyword evidence="2" id="KW-0805">Transcription regulation</keyword>
<dbReference type="GO" id="GO:0043565">
    <property type="term" value="F:sequence-specific DNA binding"/>
    <property type="evidence" value="ECO:0007669"/>
    <property type="project" value="TreeGrafter"/>
</dbReference>
<dbReference type="SUPFAM" id="SSF46785">
    <property type="entry name" value="Winged helix' DNA-binding domain"/>
    <property type="match status" value="1"/>
</dbReference>
<keyword evidence="7" id="KW-1185">Reference proteome</keyword>
<dbReference type="Pfam" id="PF03466">
    <property type="entry name" value="LysR_substrate"/>
    <property type="match status" value="1"/>
</dbReference>
<evidence type="ECO:0000256" key="3">
    <source>
        <dbReference type="ARBA" id="ARBA00023125"/>
    </source>
</evidence>
<dbReference type="SUPFAM" id="SSF53850">
    <property type="entry name" value="Periplasmic binding protein-like II"/>
    <property type="match status" value="1"/>
</dbReference>
<evidence type="ECO:0000256" key="2">
    <source>
        <dbReference type="ARBA" id="ARBA00023015"/>
    </source>
</evidence>
<keyword evidence="3" id="KW-0238">DNA-binding</keyword>
<evidence type="ECO:0000256" key="1">
    <source>
        <dbReference type="ARBA" id="ARBA00009437"/>
    </source>
</evidence>
<gene>
    <name evidence="6" type="ORF">CBW24_17920</name>
</gene>
<dbReference type="InterPro" id="IPR005119">
    <property type="entry name" value="LysR_subst-bd"/>
</dbReference>
<dbReference type="KEGG" id="cmag:CBW24_17920"/>
<sequence>MNLKGLSLFQQVVVTGSLSEASRDMNLSVSAASRLLSQLEADLSISLFSRHRRALTLTEEGTLFYQQISNTLNGIAEIPGIARDLHARARNWLSVVTAAPLANGLVVPTIARLRDRAPDMHCTLHVETRFEIESKVAARGYNIGVISLPLQNEIIPIDIMPVLRTRLCVLMPDDHPLARKDTVTVAQLSQQPLVSLGAGQRWRSRLDEIMGAAGLRPTLAFETGSTLVAAEMVRHGLGLTLVDAVTLPAHTLTGLALRPLDGEHWITYASLHAKGPRAALCEMFLDAMSDHVEERRATEERTAELVYLI</sequence>
<reference evidence="6 7" key="1">
    <citation type="submission" date="2017-05" db="EMBL/GenBank/DDBJ databases">
        <title>Comparative genomic and metabolic analysis of manganese-oxidizing mechanisms in Celeribater manganoxidans DY25T: its adaption to the environment of polymetallic nodule.</title>
        <authorList>
            <person name="Wang X."/>
        </authorList>
    </citation>
    <scope>NUCLEOTIDE SEQUENCE [LARGE SCALE GENOMIC DNA]</scope>
    <source>
        <strain evidence="6 7">DY25</strain>
        <plasmid evidence="7">pdy25-e</plasmid>
    </source>
</reference>
<dbReference type="PANTHER" id="PTHR30427:SF1">
    <property type="entry name" value="TRANSCRIPTIONAL ACTIVATOR PROTEIN LYSR"/>
    <property type="match status" value="1"/>
</dbReference>
<proteinExistence type="inferred from homology"/>
<dbReference type="Proteomes" id="UP000219050">
    <property type="component" value="Plasmid pDY25-E"/>
</dbReference>
<accession>A0A291M5A2</accession>
<dbReference type="Gene3D" id="3.40.190.290">
    <property type="match status" value="1"/>
</dbReference>
<dbReference type="EMBL" id="CP021409">
    <property type="protein sequence ID" value="ATI44017.1"/>
    <property type="molecule type" value="Genomic_DNA"/>
</dbReference>
<evidence type="ECO:0000259" key="5">
    <source>
        <dbReference type="PROSITE" id="PS50931"/>
    </source>
</evidence>
<dbReference type="PANTHER" id="PTHR30427">
    <property type="entry name" value="TRANSCRIPTIONAL ACTIVATOR PROTEIN LYSR"/>
    <property type="match status" value="1"/>
</dbReference>
<dbReference type="OrthoDB" id="8479870at2"/>
<evidence type="ECO:0000256" key="4">
    <source>
        <dbReference type="ARBA" id="ARBA00023163"/>
    </source>
</evidence>
<geneLocation type="plasmid" evidence="7">
    <name>pdy25-e</name>
</geneLocation>